<keyword evidence="2" id="KW-1185">Reference proteome</keyword>
<sequence>MEFLDSGDIRINRDLNALDVLAGDVSSALSEQGIEHVLVSGYMVVLMGRSRGTEDIDTLIGISDISTETIEALADELENRGYWGSAMPLSSMNEMFQHGDPIRVARDGKRIPSVELKPTDLSHVSFQNQRRAIIGLDDGDQIHLPIVAPEVQIAYKLDMGGNVDFEDAYYLFKICKGELNSELLEGMVSKYGVEGEFHELKRQAENGSV</sequence>
<dbReference type="SUPFAM" id="SSF81301">
    <property type="entry name" value="Nucleotidyltransferase"/>
    <property type="match status" value="1"/>
</dbReference>
<evidence type="ECO:0008006" key="3">
    <source>
        <dbReference type="Google" id="ProtNLM"/>
    </source>
</evidence>
<reference evidence="1 2" key="1">
    <citation type="submission" date="2017-02" db="EMBL/GenBank/DDBJ databases">
        <title>Natronthermophilus aegyptiacus gen. nov.,sp. nov., an aerobic, extremely halophilic alkalithermophilic archaeon isolated from the athalassohaline Wadi An Natrun, Egypt.</title>
        <authorList>
            <person name="Zhao B."/>
        </authorList>
    </citation>
    <scope>NUCLEOTIDE SEQUENCE [LARGE SCALE GENOMIC DNA]</scope>
    <source>
        <strain evidence="1 2">CGMCC 1.3597</strain>
    </source>
</reference>
<protein>
    <recommendedName>
        <fullName evidence="3">Nucleotidyltransferase</fullName>
    </recommendedName>
</protein>
<name>A0A202E3D9_9EURY</name>
<accession>A0A202E3D9</accession>
<proteinExistence type="predicted"/>
<dbReference type="AlphaFoldDB" id="A0A202E3D9"/>
<evidence type="ECO:0000313" key="1">
    <source>
        <dbReference type="EMBL" id="OVE82813.1"/>
    </source>
</evidence>
<dbReference type="EMBL" id="MWPH01000006">
    <property type="protein sequence ID" value="OVE82813.1"/>
    <property type="molecule type" value="Genomic_DNA"/>
</dbReference>
<dbReference type="Proteomes" id="UP000196084">
    <property type="component" value="Unassembled WGS sequence"/>
</dbReference>
<dbReference type="RefSeq" id="WP_054862147.1">
    <property type="nucleotide sequence ID" value="NZ_MWPH01000006.1"/>
</dbReference>
<evidence type="ECO:0000313" key="2">
    <source>
        <dbReference type="Proteomes" id="UP000196084"/>
    </source>
</evidence>
<gene>
    <name evidence="1" type="ORF">B2G88_18640</name>
</gene>
<comment type="caution">
    <text evidence="1">The sequence shown here is derived from an EMBL/GenBank/DDBJ whole genome shotgun (WGS) entry which is preliminary data.</text>
</comment>
<organism evidence="1 2">
    <name type="scientific">Natronolimnobius baerhuensis</name>
    <dbReference type="NCBI Taxonomy" id="253108"/>
    <lineage>
        <taxon>Archaea</taxon>
        <taxon>Methanobacteriati</taxon>
        <taxon>Methanobacteriota</taxon>
        <taxon>Stenosarchaea group</taxon>
        <taxon>Halobacteria</taxon>
        <taxon>Halobacteriales</taxon>
        <taxon>Natrialbaceae</taxon>
        <taxon>Natronolimnobius</taxon>
    </lineage>
</organism>
<dbReference type="OrthoDB" id="42009at2157"/>
<dbReference type="InterPro" id="IPR043519">
    <property type="entry name" value="NT_sf"/>
</dbReference>